<dbReference type="Proteomes" id="UP000039046">
    <property type="component" value="Unassembled WGS sequence"/>
</dbReference>
<dbReference type="EMBL" id="CDHN01000001">
    <property type="protein sequence ID" value="CEJ81566.1"/>
    <property type="molecule type" value="Genomic_DNA"/>
</dbReference>
<reference evidence="2 3" key="1">
    <citation type="journal article" date="2015" name="Genome Announc.">
        <title>Draft Genome Sequence and Gene Annotation of the Entomopathogenic Fungus Verticillium hemipterigenum.</title>
        <authorList>
            <person name="Horn F."/>
            <person name="Habel A."/>
            <person name="Scharf D.H."/>
            <person name="Dworschak J."/>
            <person name="Brakhage A.A."/>
            <person name="Guthke R."/>
            <person name="Hertweck C."/>
            <person name="Linde J."/>
        </authorList>
    </citation>
    <scope>NUCLEOTIDE SEQUENCE [LARGE SCALE GENOMIC DNA]</scope>
</reference>
<feature type="signal peptide" evidence="1">
    <location>
        <begin position="1"/>
        <end position="19"/>
    </location>
</feature>
<keyword evidence="3" id="KW-1185">Reference proteome</keyword>
<organism evidence="2 3">
    <name type="scientific">[Torrubiella] hemipterigena</name>
    <dbReference type="NCBI Taxonomy" id="1531966"/>
    <lineage>
        <taxon>Eukaryota</taxon>
        <taxon>Fungi</taxon>
        <taxon>Dikarya</taxon>
        <taxon>Ascomycota</taxon>
        <taxon>Pezizomycotina</taxon>
        <taxon>Sordariomycetes</taxon>
        <taxon>Hypocreomycetidae</taxon>
        <taxon>Hypocreales</taxon>
        <taxon>Clavicipitaceae</taxon>
        <taxon>Clavicipitaceae incertae sedis</taxon>
        <taxon>'Torrubiella' clade</taxon>
    </lineage>
</organism>
<dbReference type="AlphaFoldDB" id="A0A0A1STR4"/>
<dbReference type="HOGENOM" id="CLU_1518908_0_0_1"/>
<name>A0A0A1STR4_9HYPO</name>
<accession>A0A0A1STR4</accession>
<protein>
    <submittedName>
        <fullName evidence="2">Uncharacterized protein</fullName>
    </submittedName>
</protein>
<feature type="chain" id="PRO_5001978677" evidence="1">
    <location>
        <begin position="20"/>
        <end position="177"/>
    </location>
</feature>
<keyword evidence="1" id="KW-0732">Signal</keyword>
<evidence type="ECO:0000256" key="1">
    <source>
        <dbReference type="SAM" id="SignalP"/>
    </source>
</evidence>
<evidence type="ECO:0000313" key="3">
    <source>
        <dbReference type="Proteomes" id="UP000039046"/>
    </source>
</evidence>
<evidence type="ECO:0000313" key="2">
    <source>
        <dbReference type="EMBL" id="CEJ81566.1"/>
    </source>
</evidence>
<proteinExistence type="predicted"/>
<sequence>MKFSAALFFASVASASVLGQRAECLSGQDICDVFDYNAPQCCEGTYCRNMGGGDDFTKGSYIKLSKVVKKQEQCHAKDVRCDYFFQDCCAPTFAFPTASADPRLSSATKLVSHFSVSAKRCLALYHLWVLHNLLPTGHLGPCNPSGDNECCNPHETYCAVTPSKDGEIHGTCTSSIF</sequence>
<gene>
    <name evidence="2" type="ORF">VHEMI01687</name>
</gene>